<feature type="coiled-coil region" evidence="1">
    <location>
        <begin position="558"/>
        <end position="752"/>
    </location>
</feature>
<comment type="caution">
    <text evidence="3">The sequence shown here is derived from an EMBL/GenBank/DDBJ whole genome shotgun (WGS) entry which is preliminary data.</text>
</comment>
<evidence type="ECO:0000256" key="1">
    <source>
        <dbReference type="SAM" id="Coils"/>
    </source>
</evidence>
<feature type="compositionally biased region" description="Polar residues" evidence="2">
    <location>
        <begin position="1"/>
        <end position="29"/>
    </location>
</feature>
<feature type="coiled-coil region" evidence="1">
    <location>
        <begin position="331"/>
        <end position="532"/>
    </location>
</feature>
<sequence>MANQYNDLKAQTTSLKQTDGQCATENNPALTGEQLLRQKIMQYLPGNAAYPKTETPAIDNTPYTTPVQDEKAVGLNPQQDTDNTPEENEDITLEQHTINETDFSETIYDDTEEHIPDEPLDEELAADKLYSFLNSSFFSRQDTRRANEPKSRVDSLAASLRDSFLSAEPPRWAPDTIDASETNNVSSILRQEMEFIAKRREEENARIAELHQERVRLEEQFRQVEENLKDDIMAMERRKNEEKMKLNRIHETRIAAEEKLNKQERELRRAVEELELRKLRELKMLDTIDRKRTQQETALRQLDDLLKTELESIDKRISTEKSALHALNIQTITAQEQLQEYELLLQSKKEEFKTKQADYTKSLQSAQDEIENIRAEHETIKEHLSNEINDIISHRDRLQDEISRKEKEFDIQQRNRLGEKERLEDELARINKYCTEERNALYTLKDEKVQLEQSLNETEQQFQAVVRELGKRKDLLEFQIEQLKEKYNAERKEFENKRNDLYAKERELQQTITQQQDTLKSIQASIETARNDFHIEQERIKLEKEEIEQDKQFAAVQLKTLLTAVEEQTSLYEELEKEHNDKLASVQSELEEEEQKLYSLRTRYADEKRQLERQIKDTQAAHQDEINEHKTQMHQLSAEKQRIQSGTDQLFKRHELLSEELEQISSSKRALTRDIETLNRQKDQELKLKTEEAGRIHRDIERLQELYQTEQQELELITKKRQKAEEDLQSRLRVMEAEIDALSQQKLELKLRAVQTN</sequence>
<evidence type="ECO:0000256" key="2">
    <source>
        <dbReference type="SAM" id="MobiDB-lite"/>
    </source>
</evidence>
<reference evidence="3 4" key="1">
    <citation type="journal article" date="2017" name="ISME J.">
        <title>Energy and carbon metabolisms in a deep terrestrial subsurface fluid microbial community.</title>
        <authorList>
            <person name="Momper L."/>
            <person name="Jungbluth S.P."/>
            <person name="Lee M.D."/>
            <person name="Amend J.P."/>
        </authorList>
    </citation>
    <scope>NUCLEOTIDE SEQUENCE [LARGE SCALE GENOMIC DNA]</scope>
    <source>
        <strain evidence="3">SURF_26</strain>
    </source>
</reference>
<feature type="coiled-coil region" evidence="1">
    <location>
        <begin position="193"/>
        <end position="280"/>
    </location>
</feature>
<evidence type="ECO:0000313" key="4">
    <source>
        <dbReference type="Proteomes" id="UP000266426"/>
    </source>
</evidence>
<dbReference type="EMBL" id="QZJZ01000087">
    <property type="protein sequence ID" value="RJP56999.1"/>
    <property type="molecule type" value="Genomic_DNA"/>
</dbReference>
<evidence type="ECO:0000313" key="3">
    <source>
        <dbReference type="EMBL" id="RJP56999.1"/>
    </source>
</evidence>
<organism evidence="3 4">
    <name type="scientific">Candidatus Auribacter fodinae</name>
    <dbReference type="NCBI Taxonomy" id="2093366"/>
    <lineage>
        <taxon>Bacteria</taxon>
        <taxon>Pseudomonadati</taxon>
        <taxon>Candidatus Auribacterota</taxon>
        <taxon>Candidatus Auribacteria</taxon>
        <taxon>Candidatus Auribacterales</taxon>
        <taxon>Candidatus Auribacteraceae</taxon>
        <taxon>Candidatus Auribacter</taxon>
    </lineage>
</organism>
<dbReference type="AlphaFoldDB" id="A0A3A4QWD1"/>
<name>A0A3A4QWD1_9BACT</name>
<gene>
    <name evidence="3" type="ORF">C4541_11015</name>
</gene>
<dbReference type="Proteomes" id="UP000266426">
    <property type="component" value="Unassembled WGS sequence"/>
</dbReference>
<keyword evidence="1" id="KW-0175">Coiled coil</keyword>
<accession>A0A3A4QWD1</accession>
<proteinExistence type="predicted"/>
<protein>
    <submittedName>
        <fullName evidence="3">Uncharacterized protein</fullName>
    </submittedName>
</protein>
<feature type="region of interest" description="Disordered" evidence="2">
    <location>
        <begin position="1"/>
        <end position="30"/>
    </location>
</feature>